<protein>
    <submittedName>
        <fullName evidence="2">Putative proline rich protein 5 protein</fullName>
    </submittedName>
</protein>
<feature type="domain" description="DUF6923" evidence="1">
    <location>
        <begin position="53"/>
        <end position="274"/>
    </location>
</feature>
<evidence type="ECO:0000259" key="1">
    <source>
        <dbReference type="Pfam" id="PF21959"/>
    </source>
</evidence>
<dbReference type="Proteomes" id="UP000054516">
    <property type="component" value="Unassembled WGS sequence"/>
</dbReference>
<dbReference type="EMBL" id="DF977471">
    <property type="protein sequence ID" value="GAP87492.1"/>
    <property type="molecule type" value="Genomic_DNA"/>
</dbReference>
<dbReference type="AlphaFoldDB" id="A0A1W2TH87"/>
<name>A0A1W2TH87_ROSNE</name>
<dbReference type="SUPFAM" id="SSF50969">
    <property type="entry name" value="YVTN repeat-like/Quinoprotein amine dehydrogenase"/>
    <property type="match status" value="1"/>
</dbReference>
<organism evidence="2">
    <name type="scientific">Rosellinia necatrix</name>
    <name type="common">White root-rot fungus</name>
    <dbReference type="NCBI Taxonomy" id="77044"/>
    <lineage>
        <taxon>Eukaryota</taxon>
        <taxon>Fungi</taxon>
        <taxon>Dikarya</taxon>
        <taxon>Ascomycota</taxon>
        <taxon>Pezizomycotina</taxon>
        <taxon>Sordariomycetes</taxon>
        <taxon>Xylariomycetidae</taxon>
        <taxon>Xylariales</taxon>
        <taxon>Xylariaceae</taxon>
        <taxon>Rosellinia</taxon>
    </lineage>
</organism>
<reference evidence="2" key="1">
    <citation type="submission" date="2016-03" db="EMBL/GenBank/DDBJ databases">
        <title>Draft genome sequence of Rosellinia necatrix.</title>
        <authorList>
            <person name="Kanematsu S."/>
        </authorList>
    </citation>
    <scope>NUCLEOTIDE SEQUENCE [LARGE SCALE GENOMIC DNA]</scope>
    <source>
        <strain evidence="2">W97</strain>
    </source>
</reference>
<dbReference type="STRING" id="77044.A0A1W2TH87"/>
<accession>A0A1W2TH87</accession>
<proteinExistence type="predicted"/>
<dbReference type="OrthoDB" id="4405280at2759"/>
<dbReference type="Pfam" id="PF21959">
    <property type="entry name" value="DUF6923"/>
    <property type="match status" value="1"/>
</dbReference>
<dbReference type="InterPro" id="IPR011044">
    <property type="entry name" value="Quino_amine_DH_bsu"/>
</dbReference>
<gene>
    <name evidence="2" type="ORF">SAMD00023353_2600590</name>
</gene>
<evidence type="ECO:0000313" key="2">
    <source>
        <dbReference type="EMBL" id="GAP87492.1"/>
    </source>
</evidence>
<keyword evidence="3" id="KW-1185">Reference proteome</keyword>
<dbReference type="OMA" id="NGEGWIK"/>
<dbReference type="InterPro" id="IPR054215">
    <property type="entry name" value="DUF6923"/>
</dbReference>
<evidence type="ECO:0000313" key="3">
    <source>
        <dbReference type="Proteomes" id="UP000054516"/>
    </source>
</evidence>
<sequence length="282" mass="30731">MDKVYVVTRNDNYNLANSESYCNRKFITAPLTCVSMKANYPKCDPSGYLIQNHELYRVNLTTGRSTIVSDSTGSAVNAMGYNIFDDYLYASNFAYGNAYLVKIGGSGVAATVSQLPISSTGLNWNIGDVDERGQYWASYNGEGWIKVDADARSETYGKVVASGVADTLGYTPIDWAYVPGAGDYLWALGYTGAYNETQLMRFDRTAHTWSLQTNFGNVVGRNAWGAVYAARGEALVGSENVSGEVWKFPLLTGKDAEFLAMGPASNNNDGARCINAIEENRS</sequence>